<evidence type="ECO:0000313" key="2">
    <source>
        <dbReference type="Proteomes" id="UP000587942"/>
    </source>
</evidence>
<evidence type="ECO:0000313" key="1">
    <source>
        <dbReference type="EMBL" id="NKE05098.1"/>
    </source>
</evidence>
<comment type="caution">
    <text evidence="1">The sequence shown here is derived from an EMBL/GenBank/DDBJ whole genome shotgun (WGS) entry which is preliminary data.</text>
</comment>
<dbReference type="AlphaFoldDB" id="A0A846T841"/>
<organism evidence="1 2">
    <name type="scientific">Mesobacillus selenatarsenatis</name>
    <dbReference type="NCBI Taxonomy" id="388741"/>
    <lineage>
        <taxon>Bacteria</taxon>
        <taxon>Bacillati</taxon>
        <taxon>Bacillota</taxon>
        <taxon>Bacilli</taxon>
        <taxon>Bacillales</taxon>
        <taxon>Bacillaceae</taxon>
        <taxon>Mesobacillus</taxon>
    </lineage>
</organism>
<protein>
    <submittedName>
        <fullName evidence="1">Uncharacterized protein</fullName>
    </submittedName>
</protein>
<accession>A0A846T841</accession>
<gene>
    <name evidence="1" type="ORF">GWK17_06360</name>
</gene>
<dbReference type="Proteomes" id="UP000587942">
    <property type="component" value="Unassembled WGS sequence"/>
</dbReference>
<sequence>MKVNAYLQIDNEENYERSRKPLILSPGIWVNGKVYWLGNMTEKLLPQEDLSIRIKQANVHSKVDFFDLYVTNHSKVEKEARLILMQRHAESATEQFSFVSPNENVIFHFADKRVYLVNGVNGSGRMKQCTVQPIWNVSTERLWNCRKTGKLNYQPMAKGSAASLFSLDLKMNPRETQKSSCWMIEGNEKNTVVHLNTMLLKNTLAIPDKK</sequence>
<proteinExistence type="predicted"/>
<reference evidence="1 2" key="1">
    <citation type="submission" date="2020-03" db="EMBL/GenBank/DDBJ databases">
        <authorList>
            <person name="Sun Q."/>
        </authorList>
    </citation>
    <scope>NUCLEOTIDE SEQUENCE [LARGE SCALE GENOMIC DNA]</scope>
    <source>
        <strain evidence="1 2">KACC 21451</strain>
    </source>
</reference>
<name>A0A846T841_9BACI</name>
<dbReference type="EMBL" id="JAAVUM010000003">
    <property type="protein sequence ID" value="NKE05098.1"/>
    <property type="molecule type" value="Genomic_DNA"/>
</dbReference>
<dbReference type="RefSeq" id="WP_167831560.1">
    <property type="nucleotide sequence ID" value="NZ_JAAVUM010000003.1"/>
</dbReference>